<dbReference type="PANTHER" id="PTHR30255">
    <property type="entry name" value="SINGLE-STRANDED-DNA-SPECIFIC EXONUCLEASE RECJ"/>
    <property type="match status" value="1"/>
</dbReference>
<dbReference type="InterPro" id="IPR004610">
    <property type="entry name" value="RecJ"/>
</dbReference>
<sequence>MKYRQWRRGPERAAERAALEAAGIPPLPALVLSARGIDTPEKARAFLSCGRERLADPFLLRDMDRAVERIQLALTRGETVSVYGDYDVDGITSTCLLTSYLRERGCRVIPHIPDRMEEGYGVGRGALAALAEQGVTLVVTVDCGITAVEETAYAARLGMDLVITDHHECKEVLPAAVAVVDPRREDCPYPFKALAGVGVALKLVLALEDPARRDALLRRYGDLAAIGTVADVMELTGENRTIVSLGLEQVRHTARPGLQALIREAGLSEKPLNSISVGYTLAPRLNAAGRMGRAALAAELLLTRDPARGEELARALCELNRERQNIEAEIFGQCVALADALPPEERRALVLAGEGWHQGVVGIVASRLTEQYACPAFMICLQDGKGKGSCRSFGGFNLFAALERCADLLEGYGGHEMAAGFTIAQEKIPAFRARMNRLVLEETGGAEMVSTLDIDAAIPELSLLTLEEVEALDLLEPFGTGNPKPVFFLGGCTVSSAVEVGGGRHLKLRLTVGGRPFDAIFFSATVAGTGVAAGDRVDIAFSPQINEYRGWRSVQLQIVDLRHALTRAQSERALYERFVRGEPITPGEAAYLLPSREEFVGLWRYLKERNGPAGVEETSRRLTRNLSRSFGRHAPLPRTMICLEVFDERGLIHLERSGEHLSIHIHPVGGKVNLEESGILRRLHQLMED</sequence>
<evidence type="ECO:0000256" key="1">
    <source>
        <dbReference type="ARBA" id="ARBA00005915"/>
    </source>
</evidence>
<dbReference type="SUPFAM" id="SSF64182">
    <property type="entry name" value="DHH phosphoesterases"/>
    <property type="match status" value="1"/>
</dbReference>
<dbReference type="Pfam" id="PF01368">
    <property type="entry name" value="DHH"/>
    <property type="match status" value="1"/>
</dbReference>
<comment type="caution">
    <text evidence="9">The sequence shown here is derived from an EMBL/GenBank/DDBJ whole genome shotgun (WGS) entry which is preliminary data.</text>
</comment>
<dbReference type="EMBL" id="DWYC01000068">
    <property type="protein sequence ID" value="HJB57435.1"/>
    <property type="molecule type" value="Genomic_DNA"/>
</dbReference>
<evidence type="ECO:0000256" key="3">
    <source>
        <dbReference type="ARBA" id="ARBA00022722"/>
    </source>
</evidence>
<reference evidence="9" key="2">
    <citation type="submission" date="2021-04" db="EMBL/GenBank/DDBJ databases">
        <authorList>
            <person name="Gilroy R."/>
        </authorList>
    </citation>
    <scope>NUCLEOTIDE SEQUENCE</scope>
    <source>
        <strain evidence="9">CHK189-11263</strain>
    </source>
</reference>
<accession>A0A9D2S6M8</accession>
<feature type="domain" description="RecJ OB" evidence="8">
    <location>
        <begin position="455"/>
        <end position="560"/>
    </location>
</feature>
<dbReference type="Pfam" id="PF02272">
    <property type="entry name" value="DHHA1"/>
    <property type="match status" value="1"/>
</dbReference>
<keyword evidence="4" id="KW-0378">Hydrolase</keyword>
<dbReference type="InterPro" id="IPR038763">
    <property type="entry name" value="DHH_sf"/>
</dbReference>
<feature type="domain" description="DHHA1" evidence="7">
    <location>
        <begin position="349"/>
        <end position="439"/>
    </location>
</feature>
<dbReference type="GO" id="GO:0008409">
    <property type="term" value="F:5'-3' exonuclease activity"/>
    <property type="evidence" value="ECO:0007669"/>
    <property type="project" value="InterPro"/>
</dbReference>
<dbReference type="Gene3D" id="3.10.310.30">
    <property type="match status" value="1"/>
</dbReference>
<keyword evidence="5 9" id="KW-0269">Exonuclease</keyword>
<evidence type="ECO:0000256" key="2">
    <source>
        <dbReference type="ARBA" id="ARBA00019841"/>
    </source>
</evidence>
<gene>
    <name evidence="9" type="primary">recJ</name>
    <name evidence="9" type="ORF">H9714_07780</name>
</gene>
<dbReference type="Proteomes" id="UP000824208">
    <property type="component" value="Unassembled WGS sequence"/>
</dbReference>
<evidence type="ECO:0000256" key="4">
    <source>
        <dbReference type="ARBA" id="ARBA00022801"/>
    </source>
</evidence>
<dbReference type="Gene3D" id="3.90.1640.30">
    <property type="match status" value="1"/>
</dbReference>
<keyword evidence="3" id="KW-0540">Nuclease</keyword>
<reference evidence="9" key="1">
    <citation type="journal article" date="2021" name="PeerJ">
        <title>Extensive microbial diversity within the chicken gut microbiome revealed by metagenomics and culture.</title>
        <authorList>
            <person name="Gilroy R."/>
            <person name="Ravi A."/>
            <person name="Getino M."/>
            <person name="Pursley I."/>
            <person name="Horton D.L."/>
            <person name="Alikhan N.F."/>
            <person name="Baker D."/>
            <person name="Gharbi K."/>
            <person name="Hall N."/>
            <person name="Watson M."/>
            <person name="Adriaenssens E.M."/>
            <person name="Foster-Nyarko E."/>
            <person name="Jarju S."/>
            <person name="Secka A."/>
            <person name="Antonio M."/>
            <person name="Oren A."/>
            <person name="Chaudhuri R.R."/>
            <person name="La Ragione R."/>
            <person name="Hildebrand F."/>
            <person name="Pallen M.J."/>
        </authorList>
    </citation>
    <scope>NUCLEOTIDE SEQUENCE</scope>
    <source>
        <strain evidence="9">CHK189-11263</strain>
    </source>
</reference>
<name>A0A9D2S6M8_9FIRM</name>
<dbReference type="NCBIfam" id="TIGR00644">
    <property type="entry name" value="recJ"/>
    <property type="match status" value="1"/>
</dbReference>
<evidence type="ECO:0000256" key="5">
    <source>
        <dbReference type="ARBA" id="ARBA00022839"/>
    </source>
</evidence>
<evidence type="ECO:0000313" key="9">
    <source>
        <dbReference type="EMBL" id="HJB57435.1"/>
    </source>
</evidence>
<organism evidence="9 10">
    <name type="scientific">Candidatus Flavonifractor intestinipullorum</name>
    <dbReference type="NCBI Taxonomy" id="2838587"/>
    <lineage>
        <taxon>Bacteria</taxon>
        <taxon>Bacillati</taxon>
        <taxon>Bacillota</taxon>
        <taxon>Clostridia</taxon>
        <taxon>Eubacteriales</taxon>
        <taxon>Oscillospiraceae</taxon>
        <taxon>Flavonifractor</taxon>
    </lineage>
</organism>
<dbReference type="GO" id="GO:0003676">
    <property type="term" value="F:nucleic acid binding"/>
    <property type="evidence" value="ECO:0007669"/>
    <property type="project" value="InterPro"/>
</dbReference>
<dbReference type="InterPro" id="IPR001667">
    <property type="entry name" value="DDH_dom"/>
</dbReference>
<dbReference type="InterPro" id="IPR003156">
    <property type="entry name" value="DHHA1_dom"/>
</dbReference>
<evidence type="ECO:0000259" key="7">
    <source>
        <dbReference type="Pfam" id="PF02272"/>
    </source>
</evidence>
<dbReference type="InterPro" id="IPR051673">
    <property type="entry name" value="SSDNA_exonuclease_RecJ"/>
</dbReference>
<feature type="domain" description="DDH" evidence="6">
    <location>
        <begin position="80"/>
        <end position="228"/>
    </location>
</feature>
<evidence type="ECO:0000259" key="6">
    <source>
        <dbReference type="Pfam" id="PF01368"/>
    </source>
</evidence>
<dbReference type="PANTHER" id="PTHR30255:SF2">
    <property type="entry name" value="SINGLE-STRANDED-DNA-SPECIFIC EXONUCLEASE RECJ"/>
    <property type="match status" value="1"/>
</dbReference>
<comment type="similarity">
    <text evidence="1">Belongs to the RecJ family.</text>
</comment>
<dbReference type="GO" id="GO:0006281">
    <property type="term" value="P:DNA repair"/>
    <property type="evidence" value="ECO:0007669"/>
    <property type="project" value="InterPro"/>
</dbReference>
<dbReference type="InterPro" id="IPR041122">
    <property type="entry name" value="RecJ_OB"/>
</dbReference>
<evidence type="ECO:0000259" key="8">
    <source>
        <dbReference type="Pfam" id="PF17768"/>
    </source>
</evidence>
<dbReference type="Pfam" id="PF17768">
    <property type="entry name" value="RecJ_OB"/>
    <property type="match status" value="1"/>
</dbReference>
<dbReference type="AlphaFoldDB" id="A0A9D2S6M8"/>
<dbReference type="GO" id="GO:0006310">
    <property type="term" value="P:DNA recombination"/>
    <property type="evidence" value="ECO:0007669"/>
    <property type="project" value="InterPro"/>
</dbReference>
<evidence type="ECO:0000313" key="10">
    <source>
        <dbReference type="Proteomes" id="UP000824208"/>
    </source>
</evidence>
<protein>
    <recommendedName>
        <fullName evidence="2">Single-stranded-DNA-specific exonuclease RecJ</fullName>
    </recommendedName>
</protein>
<proteinExistence type="inferred from homology"/>